<reference evidence="2" key="1">
    <citation type="journal article" date="2023" name="Mol. Phylogenet. Evol.">
        <title>Genome-scale phylogeny and comparative genomics of the fungal order Sordariales.</title>
        <authorList>
            <person name="Hensen N."/>
            <person name="Bonometti L."/>
            <person name="Westerberg I."/>
            <person name="Brannstrom I.O."/>
            <person name="Guillou S."/>
            <person name="Cros-Aarteil S."/>
            <person name="Calhoun S."/>
            <person name="Haridas S."/>
            <person name="Kuo A."/>
            <person name="Mondo S."/>
            <person name="Pangilinan J."/>
            <person name="Riley R."/>
            <person name="LaButti K."/>
            <person name="Andreopoulos B."/>
            <person name="Lipzen A."/>
            <person name="Chen C."/>
            <person name="Yan M."/>
            <person name="Daum C."/>
            <person name="Ng V."/>
            <person name="Clum A."/>
            <person name="Steindorff A."/>
            <person name="Ohm R.A."/>
            <person name="Martin F."/>
            <person name="Silar P."/>
            <person name="Natvig D.O."/>
            <person name="Lalanne C."/>
            <person name="Gautier V."/>
            <person name="Ament-Velasquez S.L."/>
            <person name="Kruys A."/>
            <person name="Hutchinson M.I."/>
            <person name="Powell A.J."/>
            <person name="Barry K."/>
            <person name="Miller A.N."/>
            <person name="Grigoriev I.V."/>
            <person name="Debuchy R."/>
            <person name="Gladieux P."/>
            <person name="Hiltunen Thoren M."/>
            <person name="Johannesson H."/>
        </authorList>
    </citation>
    <scope>NUCLEOTIDE SEQUENCE</scope>
    <source>
        <strain evidence="2">PSN243</strain>
    </source>
</reference>
<reference evidence="2" key="2">
    <citation type="submission" date="2023-05" db="EMBL/GenBank/DDBJ databases">
        <authorList>
            <consortium name="Lawrence Berkeley National Laboratory"/>
            <person name="Steindorff A."/>
            <person name="Hensen N."/>
            <person name="Bonometti L."/>
            <person name="Westerberg I."/>
            <person name="Brannstrom I.O."/>
            <person name="Guillou S."/>
            <person name="Cros-Aarteil S."/>
            <person name="Calhoun S."/>
            <person name="Haridas S."/>
            <person name="Kuo A."/>
            <person name="Mondo S."/>
            <person name="Pangilinan J."/>
            <person name="Riley R."/>
            <person name="Labutti K."/>
            <person name="Andreopoulos B."/>
            <person name="Lipzen A."/>
            <person name="Chen C."/>
            <person name="Yanf M."/>
            <person name="Daum C."/>
            <person name="Ng V."/>
            <person name="Clum A."/>
            <person name="Ohm R."/>
            <person name="Martin F."/>
            <person name="Silar P."/>
            <person name="Natvig D."/>
            <person name="Lalanne C."/>
            <person name="Gautier V."/>
            <person name="Ament-Velasquez S.L."/>
            <person name="Kruys A."/>
            <person name="Hutchinson M.I."/>
            <person name="Powell A.J."/>
            <person name="Barry K."/>
            <person name="Miller A.N."/>
            <person name="Grigoriev I.V."/>
            <person name="Debuchy R."/>
            <person name="Gladieux P."/>
            <person name="Thoren M.H."/>
            <person name="Johannesson H."/>
        </authorList>
    </citation>
    <scope>NUCLEOTIDE SEQUENCE</scope>
    <source>
        <strain evidence="2">PSN243</strain>
    </source>
</reference>
<accession>A0AAV9GRB2</accession>
<evidence type="ECO:0000313" key="2">
    <source>
        <dbReference type="EMBL" id="KAK4450767.1"/>
    </source>
</evidence>
<comment type="caution">
    <text evidence="2">The sequence shown here is derived from an EMBL/GenBank/DDBJ whole genome shotgun (WGS) entry which is preliminary data.</text>
</comment>
<organism evidence="2 3">
    <name type="scientific">Podospora aff. communis PSN243</name>
    <dbReference type="NCBI Taxonomy" id="3040156"/>
    <lineage>
        <taxon>Eukaryota</taxon>
        <taxon>Fungi</taxon>
        <taxon>Dikarya</taxon>
        <taxon>Ascomycota</taxon>
        <taxon>Pezizomycotina</taxon>
        <taxon>Sordariomycetes</taxon>
        <taxon>Sordariomycetidae</taxon>
        <taxon>Sordariales</taxon>
        <taxon>Podosporaceae</taxon>
        <taxon>Podospora</taxon>
    </lineage>
</organism>
<proteinExistence type="predicted"/>
<dbReference type="EMBL" id="MU865931">
    <property type="protein sequence ID" value="KAK4450767.1"/>
    <property type="molecule type" value="Genomic_DNA"/>
</dbReference>
<feature type="signal peptide" evidence="1">
    <location>
        <begin position="1"/>
        <end position="21"/>
    </location>
</feature>
<evidence type="ECO:0000313" key="3">
    <source>
        <dbReference type="Proteomes" id="UP001321760"/>
    </source>
</evidence>
<feature type="chain" id="PRO_5043743009" evidence="1">
    <location>
        <begin position="22"/>
        <end position="161"/>
    </location>
</feature>
<dbReference type="AlphaFoldDB" id="A0AAV9GRB2"/>
<name>A0AAV9GRB2_9PEZI</name>
<gene>
    <name evidence="2" type="ORF">QBC34DRAFT_493649</name>
</gene>
<keyword evidence="3" id="KW-1185">Reference proteome</keyword>
<dbReference type="Proteomes" id="UP001321760">
    <property type="component" value="Unassembled WGS sequence"/>
</dbReference>
<keyword evidence="1" id="KW-0732">Signal</keyword>
<protein>
    <submittedName>
        <fullName evidence="2">Uncharacterized protein</fullName>
    </submittedName>
</protein>
<sequence length="161" mass="17954">MLCRFVLVHALLAVLPSTSLASNICDANTPQAVPRDTSLVEFHNPTVPDLGVIIGTSTVSFSTNHTAVLDSQHSQTLFSRIFATRIFVAPKYEPWPYHYCCPIRYNSQGIEIEPRWDYPNKDEEFEDVLTRGGGITVPLDPWEYNNIQGGGSKKGSKSQKK</sequence>
<evidence type="ECO:0000256" key="1">
    <source>
        <dbReference type="SAM" id="SignalP"/>
    </source>
</evidence>